<dbReference type="EMBL" id="CAJHJT010000056">
    <property type="protein sequence ID" value="CAD7013865.1"/>
    <property type="molecule type" value="Genomic_DNA"/>
</dbReference>
<proteinExistence type="predicted"/>
<comment type="caution">
    <text evidence="1">The sequence shown here is derived from an EMBL/GenBank/DDBJ whole genome shotgun (WGS) entry which is preliminary data.</text>
</comment>
<reference evidence="1" key="1">
    <citation type="submission" date="2020-11" db="EMBL/GenBank/DDBJ databases">
        <authorList>
            <person name="Whitehead M."/>
        </authorList>
    </citation>
    <scope>NUCLEOTIDE SEQUENCE</scope>
    <source>
        <strain evidence="1">EGII</strain>
    </source>
</reference>
<evidence type="ECO:0000313" key="1">
    <source>
        <dbReference type="EMBL" id="CAD7013865.1"/>
    </source>
</evidence>
<dbReference type="Proteomes" id="UP000606786">
    <property type="component" value="Unassembled WGS sequence"/>
</dbReference>
<evidence type="ECO:0000313" key="2">
    <source>
        <dbReference type="Proteomes" id="UP000606786"/>
    </source>
</evidence>
<dbReference type="AlphaFoldDB" id="A0A811VDB2"/>
<protein>
    <submittedName>
        <fullName evidence="1">(Mediterranean fruit fly) hypothetical protein</fullName>
    </submittedName>
</protein>
<name>A0A811VDB2_CERCA</name>
<sequence>MTNEETLNEKAKMACDRKNDCVYPQQQMSTTQTTHTQPATLMLTLTSLLSLRKNLTTIYYVEICVAYESERKRLRRQHTITTEFTKNDDDKAATAQQLTTTATTQLAHGHQKCSYGNFEAQGCIYRR</sequence>
<accession>A0A811VDB2</accession>
<keyword evidence="2" id="KW-1185">Reference proteome</keyword>
<organism evidence="1 2">
    <name type="scientific">Ceratitis capitata</name>
    <name type="common">Mediterranean fruit fly</name>
    <name type="synonym">Tephritis capitata</name>
    <dbReference type="NCBI Taxonomy" id="7213"/>
    <lineage>
        <taxon>Eukaryota</taxon>
        <taxon>Metazoa</taxon>
        <taxon>Ecdysozoa</taxon>
        <taxon>Arthropoda</taxon>
        <taxon>Hexapoda</taxon>
        <taxon>Insecta</taxon>
        <taxon>Pterygota</taxon>
        <taxon>Neoptera</taxon>
        <taxon>Endopterygota</taxon>
        <taxon>Diptera</taxon>
        <taxon>Brachycera</taxon>
        <taxon>Muscomorpha</taxon>
        <taxon>Tephritoidea</taxon>
        <taxon>Tephritidae</taxon>
        <taxon>Ceratitis</taxon>
        <taxon>Ceratitis</taxon>
    </lineage>
</organism>
<gene>
    <name evidence="1" type="ORF">CCAP1982_LOCUS21883</name>
</gene>